<organism evidence="3 4">
    <name type="scientific">Gardnerella vaginalis</name>
    <dbReference type="NCBI Taxonomy" id="2702"/>
    <lineage>
        <taxon>Bacteria</taxon>
        <taxon>Bacillati</taxon>
        <taxon>Actinomycetota</taxon>
        <taxon>Actinomycetes</taxon>
        <taxon>Bifidobacteriales</taxon>
        <taxon>Bifidobacteriaceae</taxon>
        <taxon>Gardnerella</taxon>
    </lineage>
</organism>
<accession>A0A2K1SUT0</accession>
<dbReference type="PANTHER" id="PTHR33295:SF18">
    <property type="entry name" value="AAA+ ATPASE DOMAIN-CONTAINING PROTEIN"/>
    <property type="match status" value="1"/>
</dbReference>
<proteinExistence type="predicted"/>
<feature type="domain" description="DUF4143" evidence="2">
    <location>
        <begin position="198"/>
        <end position="350"/>
    </location>
</feature>
<dbReference type="AlphaFoldDB" id="A0A2K1SUT0"/>
<sequence length="413" mass="47712">MQIAREHYLQQIIDKKDDGMVKVITGIRRCGKSYLLDPLYRNYLLSEGVPADHIIKIELDRAISMKYHNNAELLEQDILAMIKDSNPYYLILDEIQLVKGFEFVVSGLLHEQNIDIYITGSNSKFLSSDIITEFRGRGEQIHVHPLSFSEFYSVVDSDKINAWNEYLTYGGMPLIVSKKNDKEKASYLKNLFDQTYVRDITERNGIKRLDVMDTLINILASSVGSLTNPQKIFETFKSKGEKELSLCTVISYLSFIEDSFIVEKALRYDIKGRKYINTPQKYYFSDLGLRNARLNFRQQEESHLMENVIYNELVVRGYNVDVGVVEIREGNKRIQTEVDFVCNLADNKYYIQSSLNLSTHAKTLQESRSLNNISDNFKKIIIVKDCIKPWRTDDGILVLGVIDFLLDETLLDI</sequence>
<protein>
    <submittedName>
        <fullName evidence="3">AAA family ATPase</fullName>
    </submittedName>
</protein>
<dbReference type="Proteomes" id="UP000236146">
    <property type="component" value="Unassembled WGS sequence"/>
</dbReference>
<reference evidence="3 4" key="1">
    <citation type="submission" date="2016-10" db="EMBL/GenBank/DDBJ databases">
        <authorList>
            <person name="Varghese N."/>
        </authorList>
    </citation>
    <scope>NUCLEOTIDE SEQUENCE [LARGE SCALE GENOMIC DNA]</scope>
    <source>
        <strain evidence="3 4">KA00225</strain>
    </source>
</reference>
<gene>
    <name evidence="3" type="ORF">BFS05_04505</name>
</gene>
<evidence type="ECO:0000313" key="4">
    <source>
        <dbReference type="Proteomes" id="UP000236146"/>
    </source>
</evidence>
<name>A0A2K1SUT0_GARVA</name>
<dbReference type="InterPro" id="IPR027417">
    <property type="entry name" value="P-loop_NTPase"/>
</dbReference>
<dbReference type="InterPro" id="IPR025420">
    <property type="entry name" value="DUF4143"/>
</dbReference>
<dbReference type="SUPFAM" id="SSF52540">
    <property type="entry name" value="P-loop containing nucleoside triphosphate hydrolases"/>
    <property type="match status" value="1"/>
</dbReference>
<dbReference type="OrthoDB" id="9801684at2"/>
<dbReference type="PANTHER" id="PTHR33295">
    <property type="entry name" value="ATPASE"/>
    <property type="match status" value="1"/>
</dbReference>
<dbReference type="RefSeq" id="WP_103084789.1">
    <property type="nucleotide sequence ID" value="NZ_MNLH01000003.1"/>
</dbReference>
<evidence type="ECO:0000259" key="1">
    <source>
        <dbReference type="Pfam" id="PF13173"/>
    </source>
</evidence>
<evidence type="ECO:0000259" key="2">
    <source>
        <dbReference type="Pfam" id="PF13635"/>
    </source>
</evidence>
<dbReference type="Pfam" id="PF13173">
    <property type="entry name" value="AAA_14"/>
    <property type="match status" value="1"/>
</dbReference>
<dbReference type="Pfam" id="PF13635">
    <property type="entry name" value="DUF4143"/>
    <property type="match status" value="1"/>
</dbReference>
<feature type="domain" description="AAA" evidence="1">
    <location>
        <begin position="21"/>
        <end position="151"/>
    </location>
</feature>
<dbReference type="EMBL" id="MNLH01000003">
    <property type="protein sequence ID" value="PNS43300.1"/>
    <property type="molecule type" value="Genomic_DNA"/>
</dbReference>
<comment type="caution">
    <text evidence="3">The sequence shown here is derived from an EMBL/GenBank/DDBJ whole genome shotgun (WGS) entry which is preliminary data.</text>
</comment>
<dbReference type="InterPro" id="IPR041682">
    <property type="entry name" value="AAA_14"/>
</dbReference>
<evidence type="ECO:0000313" key="3">
    <source>
        <dbReference type="EMBL" id="PNS43300.1"/>
    </source>
</evidence>